<dbReference type="Proteomes" id="UP000252139">
    <property type="component" value="Unassembled WGS sequence"/>
</dbReference>
<reference evidence="1 2" key="1">
    <citation type="journal article" date="2018" name="G3 (Bethesda)">
        <title>Phylogenetic and Phylogenomic Definition of Rhizopus Species.</title>
        <authorList>
            <person name="Gryganskyi A.P."/>
            <person name="Golan J."/>
            <person name="Dolatabadi S."/>
            <person name="Mondo S."/>
            <person name="Robb S."/>
            <person name="Idnurm A."/>
            <person name="Muszewska A."/>
            <person name="Steczkiewicz K."/>
            <person name="Masonjones S."/>
            <person name="Liao H.L."/>
            <person name="Gajdeczka M.T."/>
            <person name="Anike F."/>
            <person name="Vuek A."/>
            <person name="Anishchenko I.M."/>
            <person name="Voigt K."/>
            <person name="de Hoog G.S."/>
            <person name="Smith M.E."/>
            <person name="Heitman J."/>
            <person name="Vilgalys R."/>
            <person name="Stajich J.E."/>
        </authorList>
    </citation>
    <scope>NUCLEOTIDE SEQUENCE [LARGE SCALE GENOMIC DNA]</scope>
    <source>
        <strain evidence="1 2">CBS 357.93</strain>
    </source>
</reference>
<gene>
    <name evidence="1" type="ORF">CU097_013988</name>
</gene>
<protein>
    <submittedName>
        <fullName evidence="1">Uncharacterized protein</fullName>
    </submittedName>
</protein>
<proteinExistence type="predicted"/>
<keyword evidence="2" id="KW-1185">Reference proteome</keyword>
<evidence type="ECO:0000313" key="1">
    <source>
        <dbReference type="EMBL" id="RCH94451.1"/>
    </source>
</evidence>
<dbReference type="OrthoDB" id="2204079at2759"/>
<evidence type="ECO:0000313" key="2">
    <source>
        <dbReference type="Proteomes" id="UP000252139"/>
    </source>
</evidence>
<organism evidence="1 2">
    <name type="scientific">Rhizopus azygosporus</name>
    <name type="common">Rhizopus microsporus var. azygosporus</name>
    <dbReference type="NCBI Taxonomy" id="86630"/>
    <lineage>
        <taxon>Eukaryota</taxon>
        <taxon>Fungi</taxon>
        <taxon>Fungi incertae sedis</taxon>
        <taxon>Mucoromycota</taxon>
        <taxon>Mucoromycotina</taxon>
        <taxon>Mucoromycetes</taxon>
        <taxon>Mucorales</taxon>
        <taxon>Mucorineae</taxon>
        <taxon>Rhizopodaceae</taxon>
        <taxon>Rhizopus</taxon>
    </lineage>
</organism>
<dbReference type="AlphaFoldDB" id="A0A367JXR9"/>
<dbReference type="STRING" id="86630.A0A367JXR9"/>
<accession>A0A367JXR9</accession>
<name>A0A367JXR9_RHIAZ</name>
<sequence>MACSTSDRSSYPVLYANQVCYAIVLMPSNIPQNQSSKDVSSSPWCSWPRNSARRAPDALANTIHMRSSIILPRLADYLLWQLKALAATNPVTWPIEVYRLAFLFRDLRPPSLRSLSSAFTLLYRAVDLLPPSYESTVPNRQTCLGLPVSAVIRATPRFTLHRSLAYVRLSSIYVVDTTTGCPRSKTNSELDISPILSCKFLRLVKHDDILLSIFLIRPFIPSQYVTNITDPFEANVSHSVDADPFLESLSLVQKDSARPLNSKGFRVFCARDSQLPSGSTRLRPRCWAHFWDISLPHSGRNVWLRLLHDKLPHSSLLH</sequence>
<dbReference type="EMBL" id="PJQL01000577">
    <property type="protein sequence ID" value="RCH94451.1"/>
    <property type="molecule type" value="Genomic_DNA"/>
</dbReference>
<comment type="caution">
    <text evidence="1">The sequence shown here is derived from an EMBL/GenBank/DDBJ whole genome shotgun (WGS) entry which is preliminary data.</text>
</comment>